<proteinExistence type="predicted"/>
<name>A0A0P9HCV6_9CHLR</name>
<evidence type="ECO:0000313" key="1">
    <source>
        <dbReference type="EMBL" id="KPV52364.1"/>
    </source>
</evidence>
<keyword evidence="2" id="KW-1185">Reference proteome</keyword>
<dbReference type="Proteomes" id="UP000050509">
    <property type="component" value="Unassembled WGS sequence"/>
</dbReference>
<reference evidence="1 2" key="1">
    <citation type="submission" date="2015-09" db="EMBL/GenBank/DDBJ databases">
        <title>Draft genome sequence of Kouleothrix aurantiaca JCM 19913.</title>
        <authorList>
            <person name="Hemp J."/>
        </authorList>
    </citation>
    <scope>NUCLEOTIDE SEQUENCE [LARGE SCALE GENOMIC DNA]</scope>
    <source>
        <strain evidence="1 2">COM-B</strain>
    </source>
</reference>
<organism evidence="1 2">
    <name type="scientific">Kouleothrix aurantiaca</name>
    <dbReference type="NCBI Taxonomy" id="186479"/>
    <lineage>
        <taxon>Bacteria</taxon>
        <taxon>Bacillati</taxon>
        <taxon>Chloroflexota</taxon>
        <taxon>Chloroflexia</taxon>
        <taxon>Chloroflexales</taxon>
        <taxon>Roseiflexineae</taxon>
        <taxon>Roseiflexaceae</taxon>
        <taxon>Kouleothrix</taxon>
    </lineage>
</organism>
<dbReference type="AlphaFoldDB" id="A0A0P9HCV6"/>
<protein>
    <submittedName>
        <fullName evidence="1">Uncharacterized protein</fullName>
    </submittedName>
</protein>
<evidence type="ECO:0000313" key="2">
    <source>
        <dbReference type="Proteomes" id="UP000050509"/>
    </source>
</evidence>
<sequence length="86" mass="9052">MVFSRAPQRPKRASWRMKIATTATTLFLAGIISMSLDEITFQPTGTPPTGSASQVAFSSQSWNVAALLSSLEGTNAPACAPTPSTH</sequence>
<dbReference type="EMBL" id="LJCR01000570">
    <property type="protein sequence ID" value="KPV52364.1"/>
    <property type="molecule type" value="Genomic_DNA"/>
</dbReference>
<gene>
    <name evidence="1" type="ORF">SE17_15940</name>
</gene>
<accession>A0A0P9HCV6</accession>
<comment type="caution">
    <text evidence="1">The sequence shown here is derived from an EMBL/GenBank/DDBJ whole genome shotgun (WGS) entry which is preliminary data.</text>
</comment>